<evidence type="ECO:0000313" key="1">
    <source>
        <dbReference type="EMBL" id="RKN32909.1"/>
    </source>
</evidence>
<evidence type="ECO:0000313" key="2">
    <source>
        <dbReference type="Proteomes" id="UP000275865"/>
    </source>
</evidence>
<dbReference type="EMBL" id="RAZT01000005">
    <property type="protein sequence ID" value="RKN32909.1"/>
    <property type="molecule type" value="Genomic_DNA"/>
</dbReference>
<dbReference type="RefSeq" id="WP_120688854.1">
    <property type="nucleotide sequence ID" value="NZ_RAZT01000005.1"/>
</dbReference>
<dbReference type="AlphaFoldDB" id="A0A3A9Y6L4"/>
<proteinExistence type="predicted"/>
<reference evidence="1 2" key="1">
    <citation type="submission" date="2018-09" db="EMBL/GenBank/DDBJ databases">
        <title>Micromonospora sp. nov. MS1-9, isolated from a root of Musa sp.</title>
        <authorList>
            <person name="Kuncharoen N."/>
            <person name="Kudo T."/>
            <person name="Ohkuma M."/>
            <person name="Yuki M."/>
            <person name="Tanasupawat S."/>
        </authorList>
    </citation>
    <scope>NUCLEOTIDE SEQUENCE [LARGE SCALE GENOMIC DNA]</scope>
    <source>
        <strain evidence="1 2">MS1-9</strain>
    </source>
</reference>
<comment type="caution">
    <text evidence="1">The sequence shown here is derived from an EMBL/GenBank/DDBJ whole genome shotgun (WGS) entry which is preliminary data.</text>
</comment>
<organism evidence="1 2">
    <name type="scientific">Micromonospora musae</name>
    <dbReference type="NCBI Taxonomy" id="1894970"/>
    <lineage>
        <taxon>Bacteria</taxon>
        <taxon>Bacillati</taxon>
        <taxon>Actinomycetota</taxon>
        <taxon>Actinomycetes</taxon>
        <taxon>Micromonosporales</taxon>
        <taxon>Micromonosporaceae</taxon>
        <taxon>Micromonospora</taxon>
    </lineage>
</organism>
<name>A0A3A9Y6L4_9ACTN</name>
<dbReference type="Proteomes" id="UP000275865">
    <property type="component" value="Unassembled WGS sequence"/>
</dbReference>
<accession>A0A3A9Y6L4</accession>
<protein>
    <submittedName>
        <fullName evidence="1">Uncharacterized protein</fullName>
    </submittedName>
</protein>
<gene>
    <name evidence="1" type="ORF">D7044_11795</name>
</gene>
<sequence length="368" mass="39393">MTDGTGWDDASQFFADVHRMLTRLAGRVPDEMLTRLRELFGSGDLRYLPDAVSVAAVELDVPLTPADRDLLAHILDVLDVPGGKPQLFDRVPVAADPSAVGPFRFLPVRPAVLAEAGPRVPPRLDLTGGDPDDLTDLPPELRSLADLANRLTEPSDDTAMVTLTVEPGVVGVWRAWRVGTDQEAAARPVYLAEVAPGVPAWDLAYDTQRSLAEDGDPAPQVEVWWTGDVLPAYHRLALAGAALLWTPEVGRVRLALGAEQLTDLVRSGAPRVPVPERRMLAERLAAGAAVPGRAERLPDLVEPGRGEVVPGGYRTDGRWVWPEALGYYLTEYGVAPPRELTEALAGGGATTPASQVAAFRASLALSGR</sequence>